<dbReference type="EMBL" id="GBRH01240541">
    <property type="protein sequence ID" value="JAD57354.1"/>
    <property type="molecule type" value="Transcribed_RNA"/>
</dbReference>
<reference evidence="1" key="1">
    <citation type="submission" date="2014-09" db="EMBL/GenBank/DDBJ databases">
        <authorList>
            <person name="Magalhaes I.L.F."/>
            <person name="Oliveira U."/>
            <person name="Santos F.R."/>
            <person name="Vidigal T.H.D.A."/>
            <person name="Brescovit A.D."/>
            <person name="Santos A.J."/>
        </authorList>
    </citation>
    <scope>NUCLEOTIDE SEQUENCE</scope>
    <source>
        <tissue evidence="1">Shoot tissue taken approximately 20 cm above the soil surface</tissue>
    </source>
</reference>
<reference evidence="1" key="2">
    <citation type="journal article" date="2015" name="Data Brief">
        <title>Shoot transcriptome of the giant reed, Arundo donax.</title>
        <authorList>
            <person name="Barrero R.A."/>
            <person name="Guerrero F.D."/>
            <person name="Moolhuijzen P."/>
            <person name="Goolsby J.A."/>
            <person name="Tidwell J."/>
            <person name="Bellgard S.E."/>
            <person name="Bellgard M.I."/>
        </authorList>
    </citation>
    <scope>NUCLEOTIDE SEQUENCE</scope>
    <source>
        <tissue evidence="1">Shoot tissue taken approximately 20 cm above the soil surface</tissue>
    </source>
</reference>
<accession>A0A0A9B020</accession>
<sequence>MELIMISKIKKLFLFCG</sequence>
<dbReference type="AlphaFoldDB" id="A0A0A9B020"/>
<organism evidence="1">
    <name type="scientific">Arundo donax</name>
    <name type="common">Giant reed</name>
    <name type="synonym">Donax arundinaceus</name>
    <dbReference type="NCBI Taxonomy" id="35708"/>
    <lineage>
        <taxon>Eukaryota</taxon>
        <taxon>Viridiplantae</taxon>
        <taxon>Streptophyta</taxon>
        <taxon>Embryophyta</taxon>
        <taxon>Tracheophyta</taxon>
        <taxon>Spermatophyta</taxon>
        <taxon>Magnoliopsida</taxon>
        <taxon>Liliopsida</taxon>
        <taxon>Poales</taxon>
        <taxon>Poaceae</taxon>
        <taxon>PACMAD clade</taxon>
        <taxon>Arundinoideae</taxon>
        <taxon>Arundineae</taxon>
        <taxon>Arundo</taxon>
    </lineage>
</organism>
<protein>
    <submittedName>
        <fullName evidence="1">Uncharacterized protein</fullName>
    </submittedName>
</protein>
<evidence type="ECO:0000313" key="1">
    <source>
        <dbReference type="EMBL" id="JAD57354.1"/>
    </source>
</evidence>
<proteinExistence type="predicted"/>
<name>A0A0A9B020_ARUDO</name>